<organism evidence="1 2">
    <name type="scientific">Nephila pilipes</name>
    <name type="common">Giant wood spider</name>
    <name type="synonym">Nephila maculata</name>
    <dbReference type="NCBI Taxonomy" id="299642"/>
    <lineage>
        <taxon>Eukaryota</taxon>
        <taxon>Metazoa</taxon>
        <taxon>Ecdysozoa</taxon>
        <taxon>Arthropoda</taxon>
        <taxon>Chelicerata</taxon>
        <taxon>Arachnida</taxon>
        <taxon>Araneae</taxon>
        <taxon>Araneomorphae</taxon>
        <taxon>Entelegynae</taxon>
        <taxon>Araneoidea</taxon>
        <taxon>Nephilidae</taxon>
        <taxon>Nephila</taxon>
    </lineage>
</organism>
<comment type="caution">
    <text evidence="1">The sequence shown here is derived from an EMBL/GenBank/DDBJ whole genome shotgun (WGS) entry which is preliminary data.</text>
</comment>
<keyword evidence="2" id="KW-1185">Reference proteome</keyword>
<name>A0A8X6TRM8_NEPPI</name>
<accession>A0A8X6TRM8</accession>
<dbReference type="EMBL" id="BMAW01110548">
    <property type="protein sequence ID" value="GFT43616.1"/>
    <property type="molecule type" value="Genomic_DNA"/>
</dbReference>
<sequence length="122" mass="14334">MYHETYKTVNAYLNYRHPHSECILKLPSSATQTTTKRYKVRNSNNTRDTFTAGWACRIQRSKASPSGRYNSSNLTGHRIELELFDRHGYIIPRVFKSAVVHRQRRASRRVQDSLQYPIPYSE</sequence>
<protein>
    <submittedName>
        <fullName evidence="1">Uncharacterized protein</fullName>
    </submittedName>
</protein>
<gene>
    <name evidence="1" type="ORF">NPIL_292011</name>
</gene>
<dbReference type="Proteomes" id="UP000887013">
    <property type="component" value="Unassembled WGS sequence"/>
</dbReference>
<dbReference type="AlphaFoldDB" id="A0A8X6TRM8"/>
<evidence type="ECO:0000313" key="2">
    <source>
        <dbReference type="Proteomes" id="UP000887013"/>
    </source>
</evidence>
<proteinExistence type="predicted"/>
<evidence type="ECO:0000313" key="1">
    <source>
        <dbReference type="EMBL" id="GFT43616.1"/>
    </source>
</evidence>
<reference evidence="1" key="1">
    <citation type="submission" date="2020-08" db="EMBL/GenBank/DDBJ databases">
        <title>Multicomponent nature underlies the extraordinary mechanical properties of spider dragline silk.</title>
        <authorList>
            <person name="Kono N."/>
            <person name="Nakamura H."/>
            <person name="Mori M."/>
            <person name="Yoshida Y."/>
            <person name="Ohtoshi R."/>
            <person name="Malay A.D."/>
            <person name="Moran D.A.P."/>
            <person name="Tomita M."/>
            <person name="Numata K."/>
            <person name="Arakawa K."/>
        </authorList>
    </citation>
    <scope>NUCLEOTIDE SEQUENCE</scope>
</reference>